<dbReference type="InterPro" id="IPR009061">
    <property type="entry name" value="DNA-bd_dom_put_sf"/>
</dbReference>
<gene>
    <name evidence="2" type="ORF">RGD00_23100</name>
</gene>
<dbReference type="InterPro" id="IPR012337">
    <property type="entry name" value="RNaseH-like_sf"/>
</dbReference>
<dbReference type="SUPFAM" id="SSF46955">
    <property type="entry name" value="Putative DNA-binding domain"/>
    <property type="match status" value="1"/>
</dbReference>
<dbReference type="Pfam" id="PF02316">
    <property type="entry name" value="HTH_Tnp_Mu_1"/>
    <property type="match status" value="1"/>
</dbReference>
<proteinExistence type="predicted"/>
<evidence type="ECO:0000313" key="2">
    <source>
        <dbReference type="EMBL" id="MDR5655496.1"/>
    </source>
</evidence>
<accession>A0ABU1FF56</accession>
<dbReference type="RefSeq" id="WP_310459586.1">
    <property type="nucleotide sequence ID" value="NZ_JAVKPH010000089.1"/>
</dbReference>
<dbReference type="InterPro" id="IPR003314">
    <property type="entry name" value="Mu-type_HTH"/>
</dbReference>
<sequence length="393" mass="43849">MNMARATQEFFTAQELADIAKARGITTFPNTKRNVNKWAEREGWNGLGPHRCRKRAGRGGGLEYHFTLLPEPMIATIFARDMRQVMLTRHDAAAEADRRQLAAVRVAALPAHARKVMEARAEILLAIEGYAIASGHPRSWATARFMEAQAAYADRQQIERRRDNGEPLSEREIASLGSALKLTAPDGFQLAPACLANANDRRSAAIISERTLRRWFKARDERGALALAPTPPKQEEAIPAGFYDFLKFWALPGKPSVPEAYKDYTDAVALRQGAQPMTVTLDQVRHTLKHKIKGLDKYVGREGLLTLRSRMAYVTRTTEDMWPTTIYTADGKTFDAEVADPVSRRPMRPEITSVLDVATRKCVGYAVSRKENVIAVTEALRRSCSTHGICAIF</sequence>
<feature type="domain" description="HTH Mu-type" evidence="1">
    <location>
        <begin position="13"/>
        <end position="85"/>
    </location>
</feature>
<protein>
    <submittedName>
        <fullName evidence="2">DNA-binding protein</fullName>
    </submittedName>
</protein>
<dbReference type="PROSITE" id="PS51702">
    <property type="entry name" value="HTH_MU"/>
    <property type="match status" value="1"/>
</dbReference>
<evidence type="ECO:0000313" key="3">
    <source>
        <dbReference type="Proteomes" id="UP001247754"/>
    </source>
</evidence>
<dbReference type="EMBL" id="JAVKPH010000089">
    <property type="protein sequence ID" value="MDR5655496.1"/>
    <property type="molecule type" value="Genomic_DNA"/>
</dbReference>
<comment type="caution">
    <text evidence="2">The sequence shown here is derived from an EMBL/GenBank/DDBJ whole genome shotgun (WGS) entry which is preliminary data.</text>
</comment>
<dbReference type="InterPro" id="IPR036388">
    <property type="entry name" value="WH-like_DNA-bd_sf"/>
</dbReference>
<dbReference type="Proteomes" id="UP001247754">
    <property type="component" value="Unassembled WGS sequence"/>
</dbReference>
<name>A0ABU1FF56_9RHOB</name>
<dbReference type="Gene3D" id="1.10.10.10">
    <property type="entry name" value="Winged helix-like DNA-binding domain superfamily/Winged helix DNA-binding domain"/>
    <property type="match status" value="1"/>
</dbReference>
<organism evidence="2 3">
    <name type="scientific">Ruixingdingia sedimenti</name>
    <dbReference type="NCBI Taxonomy" id="3073604"/>
    <lineage>
        <taxon>Bacteria</taxon>
        <taxon>Pseudomonadati</taxon>
        <taxon>Pseudomonadota</taxon>
        <taxon>Alphaproteobacteria</taxon>
        <taxon>Rhodobacterales</taxon>
        <taxon>Paracoccaceae</taxon>
        <taxon>Ruixingdingia</taxon>
    </lineage>
</organism>
<keyword evidence="2" id="KW-0238">DNA-binding</keyword>
<reference evidence="2 3" key="1">
    <citation type="submission" date="2023-09" db="EMBL/GenBank/DDBJ databases">
        <title>Xinfangfangia sedmenti sp. nov., isolated the sedment.</title>
        <authorList>
            <person name="Xu L."/>
        </authorList>
    </citation>
    <scope>NUCLEOTIDE SEQUENCE [LARGE SCALE GENOMIC DNA]</scope>
    <source>
        <strain evidence="2 3">LG-4</strain>
    </source>
</reference>
<evidence type="ECO:0000259" key="1">
    <source>
        <dbReference type="PROSITE" id="PS51702"/>
    </source>
</evidence>
<keyword evidence="3" id="KW-1185">Reference proteome</keyword>
<feature type="non-terminal residue" evidence="2">
    <location>
        <position position="393"/>
    </location>
</feature>
<dbReference type="GO" id="GO:0003677">
    <property type="term" value="F:DNA binding"/>
    <property type="evidence" value="ECO:0007669"/>
    <property type="project" value="UniProtKB-KW"/>
</dbReference>
<dbReference type="Gene3D" id="3.30.420.10">
    <property type="entry name" value="Ribonuclease H-like superfamily/Ribonuclease H"/>
    <property type="match status" value="1"/>
</dbReference>
<dbReference type="InterPro" id="IPR036397">
    <property type="entry name" value="RNaseH_sf"/>
</dbReference>
<dbReference type="SUPFAM" id="SSF53098">
    <property type="entry name" value="Ribonuclease H-like"/>
    <property type="match status" value="1"/>
</dbReference>